<dbReference type="SUPFAM" id="SSF57567">
    <property type="entry name" value="Serine protease inhibitors"/>
    <property type="match status" value="2"/>
</dbReference>
<dbReference type="Proteomes" id="UP001175271">
    <property type="component" value="Unassembled WGS sequence"/>
</dbReference>
<evidence type="ECO:0000256" key="7">
    <source>
        <dbReference type="SAM" id="Phobius"/>
    </source>
</evidence>
<dbReference type="InterPro" id="IPR036084">
    <property type="entry name" value="Ser_inhib-like_sf"/>
</dbReference>
<keyword evidence="3" id="KW-0722">Serine protease inhibitor</keyword>
<evidence type="ECO:0000256" key="6">
    <source>
        <dbReference type="ARBA" id="ARBA00023157"/>
    </source>
</evidence>
<dbReference type="GO" id="GO:0016020">
    <property type="term" value="C:membrane"/>
    <property type="evidence" value="ECO:0007669"/>
    <property type="project" value="UniProtKB-SubCell"/>
</dbReference>
<dbReference type="InterPro" id="IPR029064">
    <property type="entry name" value="Ribosomal_eL30-like_sf"/>
</dbReference>
<dbReference type="Gene3D" id="2.10.25.10">
    <property type="entry name" value="Laminin"/>
    <property type="match status" value="2"/>
</dbReference>
<feature type="transmembrane region" description="Helical" evidence="7">
    <location>
        <begin position="105"/>
        <end position="125"/>
    </location>
</feature>
<evidence type="ECO:0000313" key="9">
    <source>
        <dbReference type="EMBL" id="KAK0402896.1"/>
    </source>
</evidence>
<dbReference type="SUPFAM" id="SSF55315">
    <property type="entry name" value="L30e-like"/>
    <property type="match status" value="1"/>
</dbReference>
<dbReference type="SUPFAM" id="SSF144091">
    <property type="entry name" value="Rhomboid-like"/>
    <property type="match status" value="1"/>
</dbReference>
<dbReference type="Pfam" id="PF01694">
    <property type="entry name" value="Rhomboid"/>
    <property type="match status" value="1"/>
</dbReference>
<dbReference type="InterPro" id="IPR051368">
    <property type="entry name" value="SerProtInhib-TIL_Domain"/>
</dbReference>
<feature type="transmembrane region" description="Helical" evidence="7">
    <location>
        <begin position="203"/>
        <end position="222"/>
    </location>
</feature>
<feature type="transmembrane region" description="Helical" evidence="7">
    <location>
        <begin position="33"/>
        <end position="52"/>
    </location>
</feature>
<evidence type="ECO:0000256" key="5">
    <source>
        <dbReference type="ARBA" id="ARBA00023136"/>
    </source>
</evidence>
<dbReference type="Gene3D" id="3.30.1330.30">
    <property type="match status" value="1"/>
</dbReference>
<dbReference type="EMBL" id="JAUCMV010000004">
    <property type="protein sequence ID" value="KAK0402896.1"/>
    <property type="molecule type" value="Genomic_DNA"/>
</dbReference>
<dbReference type="GO" id="GO:0004867">
    <property type="term" value="F:serine-type endopeptidase inhibitor activity"/>
    <property type="evidence" value="ECO:0007669"/>
    <property type="project" value="UniProtKB-KW"/>
</dbReference>
<evidence type="ECO:0000313" key="10">
    <source>
        <dbReference type="Proteomes" id="UP001175271"/>
    </source>
</evidence>
<dbReference type="CDD" id="cd19941">
    <property type="entry name" value="TIL"/>
    <property type="match status" value="2"/>
</dbReference>
<keyword evidence="10" id="KW-1185">Reference proteome</keyword>
<evidence type="ECO:0000256" key="1">
    <source>
        <dbReference type="ARBA" id="ARBA00004141"/>
    </source>
</evidence>
<dbReference type="PANTHER" id="PTHR23259:SF70">
    <property type="entry name" value="ACCESSORY GLAND PROTEIN ACP62F-RELATED"/>
    <property type="match status" value="1"/>
</dbReference>
<gene>
    <name evidence="9" type="ORF">QR680_016600</name>
</gene>
<keyword evidence="5 7" id="KW-0472">Membrane</keyword>
<protein>
    <recommendedName>
        <fullName evidence="8">Peptidase S54 rhomboid domain-containing protein</fullName>
    </recommendedName>
</protein>
<dbReference type="GO" id="GO:0004252">
    <property type="term" value="F:serine-type endopeptidase activity"/>
    <property type="evidence" value="ECO:0007669"/>
    <property type="project" value="InterPro"/>
</dbReference>
<dbReference type="AlphaFoldDB" id="A0AA39HCU4"/>
<evidence type="ECO:0000256" key="2">
    <source>
        <dbReference type="ARBA" id="ARBA00022692"/>
    </source>
</evidence>
<evidence type="ECO:0000256" key="4">
    <source>
        <dbReference type="ARBA" id="ARBA00022989"/>
    </source>
</evidence>
<comment type="subcellular location">
    <subcellularLocation>
        <location evidence="1">Membrane</location>
        <topology evidence="1">Multi-pass membrane protein</topology>
    </subcellularLocation>
</comment>
<reference evidence="9" key="1">
    <citation type="submission" date="2023-06" db="EMBL/GenBank/DDBJ databases">
        <title>Genomic analysis of the entomopathogenic nematode Steinernema hermaphroditum.</title>
        <authorList>
            <person name="Schwarz E.M."/>
            <person name="Heppert J.K."/>
            <person name="Baniya A."/>
            <person name="Schwartz H.T."/>
            <person name="Tan C.-H."/>
            <person name="Antoshechkin I."/>
            <person name="Sternberg P.W."/>
            <person name="Goodrich-Blair H."/>
            <person name="Dillman A.R."/>
        </authorList>
    </citation>
    <scope>NUCLEOTIDE SEQUENCE</scope>
    <source>
        <strain evidence="9">PS9179</strain>
        <tissue evidence="9">Whole animal</tissue>
    </source>
</reference>
<dbReference type="InterPro" id="IPR022764">
    <property type="entry name" value="Peptidase_S54_rhomboid_dom"/>
</dbReference>
<comment type="caution">
    <text evidence="9">The sequence shown here is derived from an EMBL/GenBank/DDBJ whole genome shotgun (WGS) entry which is preliminary data.</text>
</comment>
<proteinExistence type="predicted"/>
<keyword evidence="6" id="KW-1015">Disulfide bond</keyword>
<keyword evidence="4 7" id="KW-1133">Transmembrane helix</keyword>
<name>A0AA39HCU4_9BILA</name>
<feature type="transmembrane region" description="Helical" evidence="7">
    <location>
        <begin position="137"/>
        <end position="157"/>
    </location>
</feature>
<dbReference type="PANTHER" id="PTHR23259">
    <property type="entry name" value="RIDDLE"/>
    <property type="match status" value="1"/>
</dbReference>
<evidence type="ECO:0000259" key="8">
    <source>
        <dbReference type="Pfam" id="PF01694"/>
    </source>
</evidence>
<dbReference type="InterPro" id="IPR035952">
    <property type="entry name" value="Rhomboid-like_sf"/>
</dbReference>
<dbReference type="Gene3D" id="1.20.1540.10">
    <property type="entry name" value="Rhomboid-like"/>
    <property type="match status" value="1"/>
</dbReference>
<evidence type="ECO:0000256" key="3">
    <source>
        <dbReference type="ARBA" id="ARBA00022900"/>
    </source>
</evidence>
<accession>A0AA39HCU4</accession>
<organism evidence="9 10">
    <name type="scientific">Steinernema hermaphroditum</name>
    <dbReference type="NCBI Taxonomy" id="289476"/>
    <lineage>
        <taxon>Eukaryota</taxon>
        <taxon>Metazoa</taxon>
        <taxon>Ecdysozoa</taxon>
        <taxon>Nematoda</taxon>
        <taxon>Chromadorea</taxon>
        <taxon>Rhabditida</taxon>
        <taxon>Tylenchina</taxon>
        <taxon>Panagrolaimomorpha</taxon>
        <taxon>Strongyloidoidea</taxon>
        <taxon>Steinernematidae</taxon>
        <taxon>Steinernema</taxon>
    </lineage>
</organism>
<feature type="transmembrane region" description="Helical" evidence="7">
    <location>
        <begin position="285"/>
        <end position="310"/>
    </location>
</feature>
<feature type="transmembrane region" description="Helical" evidence="7">
    <location>
        <begin position="169"/>
        <end position="191"/>
    </location>
</feature>
<keyword evidence="2 7" id="KW-0812">Transmembrane</keyword>
<keyword evidence="3" id="KW-0646">Protease inhibitor</keyword>
<sequence length="458" mass="50801">MPVKIDIPDEDLYLNDTPYTALKEIWKISIGCILQYSPIITAHFVLLLFAIHRDDQFPSDMLVLDAVDTEYYQLFTYALVHNSESHLYANVAVLFVTGWVTEVSYGRLTLVLLMGISAGGGGIFFRFSHMVFEGASLVAGASGIVYGLVTFGIVQSFLRRPFPLDAKKIAFYAYGAILLLLLVLEVATFFMSNQSDNKQRNETAHSAHLGGAISGLFFVIVVRNLDKAGSFDLCSKGRWFVANKKSKKTNENINARLSMVVKSSKYTLGYKQVIKSLLNGKSQMLIVVFRSLSLFIVILLFSTVVLSLAVGKSANPRASLEHSFLDCPSNEEYMGLGKCEGTCNNPNPECDWISTLFHLIPGCRCRVDKGFVRNGKLSPLSPCIKVKDCPKKETPEPECPENTVFRKCGSCEGTCLRPNPACTAECRKPGCYCPADQGYVRSNVDGGCIPYWQCRRRE</sequence>
<feature type="domain" description="Peptidase S54 rhomboid" evidence="8">
    <location>
        <begin position="69"/>
        <end position="223"/>
    </location>
</feature>